<dbReference type="OrthoDB" id="3626597at2759"/>
<protein>
    <submittedName>
        <fullName evidence="14">Zinc carboxypeptidase A 1</fullName>
    </submittedName>
</protein>
<dbReference type="InterPro" id="IPR003146">
    <property type="entry name" value="M14A_act_pep"/>
</dbReference>
<evidence type="ECO:0000256" key="9">
    <source>
        <dbReference type="ARBA" id="ARBA00023049"/>
    </source>
</evidence>
<dbReference type="PROSITE" id="PS52035">
    <property type="entry name" value="PEPTIDASE_M14"/>
    <property type="match status" value="1"/>
</dbReference>
<evidence type="ECO:0000256" key="5">
    <source>
        <dbReference type="ARBA" id="ARBA00022723"/>
    </source>
</evidence>
<gene>
    <name evidence="14" type="ORF">FF38_10815</name>
</gene>
<dbReference type="GO" id="GO:0005615">
    <property type="term" value="C:extracellular space"/>
    <property type="evidence" value="ECO:0007669"/>
    <property type="project" value="TreeGrafter"/>
</dbReference>
<dbReference type="InterPro" id="IPR057247">
    <property type="entry name" value="CARBOXYPEPT_ZN_2"/>
</dbReference>
<comment type="cofactor">
    <cofactor evidence="1">
        <name>Zn(2+)</name>
        <dbReference type="ChEBI" id="CHEBI:29105"/>
    </cofactor>
</comment>
<name>A0A0L0CQT9_LUCCU</name>
<dbReference type="InterPro" id="IPR000834">
    <property type="entry name" value="Peptidase_M14"/>
</dbReference>
<dbReference type="CDD" id="cd03860">
    <property type="entry name" value="M14_CP_A-B_like"/>
    <property type="match status" value="1"/>
</dbReference>
<keyword evidence="10" id="KW-1015">Disulfide bond</keyword>
<keyword evidence="8" id="KW-0862">Zinc</keyword>
<dbReference type="PANTHER" id="PTHR11705:SF156">
    <property type="entry name" value="RH39904P-RELATED"/>
    <property type="match status" value="1"/>
</dbReference>
<dbReference type="OMA" id="HAERIRY"/>
<dbReference type="AlphaFoldDB" id="A0A0L0CQT9"/>
<dbReference type="EMBL" id="JRES01000147">
    <property type="protein sequence ID" value="KNC33804.1"/>
    <property type="molecule type" value="Genomic_DNA"/>
</dbReference>
<keyword evidence="15" id="KW-1185">Reference proteome</keyword>
<dbReference type="Proteomes" id="UP000037069">
    <property type="component" value="Unassembled WGS sequence"/>
</dbReference>
<dbReference type="Gene3D" id="3.40.630.10">
    <property type="entry name" value="Zn peptidases"/>
    <property type="match status" value="1"/>
</dbReference>
<dbReference type="InterPro" id="IPR057246">
    <property type="entry name" value="CARBOXYPEPT_ZN_1"/>
</dbReference>
<proteinExistence type="inferred from homology"/>
<evidence type="ECO:0000256" key="11">
    <source>
        <dbReference type="PROSITE-ProRule" id="PRU01379"/>
    </source>
</evidence>
<evidence type="ECO:0000256" key="6">
    <source>
        <dbReference type="ARBA" id="ARBA00022729"/>
    </source>
</evidence>
<evidence type="ECO:0000256" key="10">
    <source>
        <dbReference type="ARBA" id="ARBA00023157"/>
    </source>
</evidence>
<dbReference type="Gene3D" id="3.30.70.340">
    <property type="entry name" value="Metallocarboxypeptidase-like"/>
    <property type="match status" value="1"/>
</dbReference>
<dbReference type="GO" id="GO:0008270">
    <property type="term" value="F:zinc ion binding"/>
    <property type="evidence" value="ECO:0007669"/>
    <property type="project" value="InterPro"/>
</dbReference>
<dbReference type="GO" id="GO:0006508">
    <property type="term" value="P:proteolysis"/>
    <property type="evidence" value="ECO:0007669"/>
    <property type="project" value="UniProtKB-KW"/>
</dbReference>
<dbReference type="SUPFAM" id="SSF54897">
    <property type="entry name" value="Protease propeptides/inhibitors"/>
    <property type="match status" value="1"/>
</dbReference>
<dbReference type="PROSITE" id="PS00132">
    <property type="entry name" value="CARBOXYPEPT_ZN_1"/>
    <property type="match status" value="1"/>
</dbReference>
<evidence type="ECO:0000256" key="12">
    <source>
        <dbReference type="SAM" id="SignalP"/>
    </source>
</evidence>
<reference evidence="14 15" key="1">
    <citation type="journal article" date="2015" name="Nat. Commun.">
        <title>Lucilia cuprina genome unlocks parasitic fly biology to underpin future interventions.</title>
        <authorList>
            <person name="Anstead C.A."/>
            <person name="Korhonen P.K."/>
            <person name="Young N.D."/>
            <person name="Hall R.S."/>
            <person name="Jex A.R."/>
            <person name="Murali S.C."/>
            <person name="Hughes D.S."/>
            <person name="Lee S.F."/>
            <person name="Perry T."/>
            <person name="Stroehlein A.J."/>
            <person name="Ansell B.R."/>
            <person name="Breugelmans B."/>
            <person name="Hofmann A."/>
            <person name="Qu J."/>
            <person name="Dugan S."/>
            <person name="Lee S.L."/>
            <person name="Chao H."/>
            <person name="Dinh H."/>
            <person name="Han Y."/>
            <person name="Doddapaneni H.V."/>
            <person name="Worley K.C."/>
            <person name="Muzny D.M."/>
            <person name="Ioannidis P."/>
            <person name="Waterhouse R.M."/>
            <person name="Zdobnov E.M."/>
            <person name="James P.J."/>
            <person name="Bagnall N.H."/>
            <person name="Kotze A.C."/>
            <person name="Gibbs R.A."/>
            <person name="Richards S."/>
            <person name="Batterham P."/>
            <person name="Gasser R.B."/>
        </authorList>
    </citation>
    <scope>NUCLEOTIDE SEQUENCE [LARGE SCALE GENOMIC DNA]</scope>
    <source>
        <strain evidence="14 15">LS</strain>
        <tissue evidence="14">Full body</tissue>
    </source>
</reference>
<evidence type="ECO:0000256" key="1">
    <source>
        <dbReference type="ARBA" id="ARBA00001947"/>
    </source>
</evidence>
<sequence>MKYLTIALVVAIFGLATVTAASQKVRYDNHHVYQLQAETKQQLEVLKNLEGADSSYIFLDGVHYLNSKIHVVVAPQSVPKFVETLVKNSVPYTLVDTNAQASLEDDIVADPKRRTGDYTWEEYHELEDTYNWLHSLEAKYPNVVSLFVAGKTYEGRDILGVKISYGHGKKGIFLEGGMHAREWIGPATTTYILNQLLTSENKEVRMIAESFDWYIIPHANPDGYVFTHTTNRLWRKTRTPYGECFGADPNRNWDFHWNEIGASDNPCTDTYAGPSAFSEIETKSLSDFIATELKGKIFLFVSFHSYSQLLLFPYGHTGELPPNYSDLKRVFDVAIDAVSQRYGTKYTGGNIYDAIYPAAGASLDWAYGTQGVKYAYCYELRPSSTAFWTGFKLPASQIIPTGEETMDSLMAMIKEAGITKFM</sequence>
<evidence type="ECO:0000256" key="8">
    <source>
        <dbReference type="ARBA" id="ARBA00022833"/>
    </source>
</evidence>
<keyword evidence="5" id="KW-0479">Metal-binding</keyword>
<evidence type="ECO:0000313" key="15">
    <source>
        <dbReference type="Proteomes" id="UP000037069"/>
    </source>
</evidence>
<dbReference type="Pfam" id="PF00246">
    <property type="entry name" value="Peptidase_M14"/>
    <property type="match status" value="1"/>
</dbReference>
<feature type="domain" description="Peptidase M14" evidence="13">
    <location>
        <begin position="122"/>
        <end position="416"/>
    </location>
</feature>
<feature type="chain" id="PRO_5005536708" evidence="12">
    <location>
        <begin position="21"/>
        <end position="422"/>
    </location>
</feature>
<keyword evidence="9" id="KW-0482">Metalloprotease</keyword>
<evidence type="ECO:0000259" key="13">
    <source>
        <dbReference type="PROSITE" id="PS52035"/>
    </source>
</evidence>
<accession>A0A0L0CQT9</accession>
<dbReference type="FunFam" id="3.40.630.10:FF:000001">
    <property type="entry name" value="Carboxypeptidase B"/>
    <property type="match status" value="1"/>
</dbReference>
<keyword evidence="6 12" id="KW-0732">Signal</keyword>
<feature type="active site" description="Proton donor/acceptor" evidence="11">
    <location>
        <position position="379"/>
    </location>
</feature>
<dbReference type="STRING" id="7375.A0A0L0CQT9"/>
<dbReference type="SUPFAM" id="SSF53187">
    <property type="entry name" value="Zn-dependent exopeptidases"/>
    <property type="match status" value="1"/>
</dbReference>
<evidence type="ECO:0000256" key="4">
    <source>
        <dbReference type="ARBA" id="ARBA00022670"/>
    </source>
</evidence>
<dbReference type="Pfam" id="PF02244">
    <property type="entry name" value="Propep_M14"/>
    <property type="match status" value="1"/>
</dbReference>
<evidence type="ECO:0000256" key="7">
    <source>
        <dbReference type="ARBA" id="ARBA00022801"/>
    </source>
</evidence>
<keyword evidence="4" id="KW-0645">Protease</keyword>
<dbReference type="PRINTS" id="PR00765">
    <property type="entry name" value="CRBOXYPTASEA"/>
</dbReference>
<dbReference type="PROSITE" id="PS00133">
    <property type="entry name" value="CARBOXYPEPT_ZN_2"/>
    <property type="match status" value="1"/>
</dbReference>
<dbReference type="SMART" id="SM00631">
    <property type="entry name" value="Zn_pept"/>
    <property type="match status" value="1"/>
</dbReference>
<evidence type="ECO:0000256" key="2">
    <source>
        <dbReference type="ARBA" id="ARBA00005988"/>
    </source>
</evidence>
<keyword evidence="3 14" id="KW-0121">Carboxypeptidase</keyword>
<organism evidence="14 15">
    <name type="scientific">Lucilia cuprina</name>
    <name type="common">Green bottle fly</name>
    <name type="synonym">Australian sheep blowfly</name>
    <dbReference type="NCBI Taxonomy" id="7375"/>
    <lineage>
        <taxon>Eukaryota</taxon>
        <taxon>Metazoa</taxon>
        <taxon>Ecdysozoa</taxon>
        <taxon>Arthropoda</taxon>
        <taxon>Hexapoda</taxon>
        <taxon>Insecta</taxon>
        <taxon>Pterygota</taxon>
        <taxon>Neoptera</taxon>
        <taxon>Endopterygota</taxon>
        <taxon>Diptera</taxon>
        <taxon>Brachycera</taxon>
        <taxon>Muscomorpha</taxon>
        <taxon>Oestroidea</taxon>
        <taxon>Calliphoridae</taxon>
        <taxon>Luciliinae</taxon>
        <taxon>Lucilia</taxon>
    </lineage>
</organism>
<comment type="caution">
    <text evidence="14">The sequence shown here is derived from an EMBL/GenBank/DDBJ whole genome shotgun (WGS) entry which is preliminary data.</text>
</comment>
<comment type="similarity">
    <text evidence="2 11">Belongs to the peptidase M14 family.</text>
</comment>
<dbReference type="PANTHER" id="PTHR11705">
    <property type="entry name" value="PROTEASE FAMILY M14 CARBOXYPEPTIDASE A,B"/>
    <property type="match status" value="1"/>
</dbReference>
<keyword evidence="7" id="KW-0378">Hydrolase</keyword>
<evidence type="ECO:0000313" key="14">
    <source>
        <dbReference type="EMBL" id="KNC33804.1"/>
    </source>
</evidence>
<evidence type="ECO:0000256" key="3">
    <source>
        <dbReference type="ARBA" id="ARBA00022645"/>
    </source>
</evidence>
<dbReference type="InterPro" id="IPR036990">
    <property type="entry name" value="M14A-like_propep"/>
</dbReference>
<dbReference type="GO" id="GO:0004181">
    <property type="term" value="F:metallocarboxypeptidase activity"/>
    <property type="evidence" value="ECO:0007669"/>
    <property type="project" value="InterPro"/>
</dbReference>
<feature type="signal peptide" evidence="12">
    <location>
        <begin position="1"/>
        <end position="20"/>
    </location>
</feature>